<name>A0AAD8Q2G8_9PEZI</name>
<sequence length="685" mass="78020">MAYAEKPIRHGEMKLMVPENDKCHPMVGRTYTEKCRDQLSTVIGLIMGGKKSLPKLPCKAFPGPVFWNELRQVSDNDTELNHSLSAEESGESIRESYQDEKIPSEAVLPSLTTLFEQILAVVPIGREVIACLWSMDTPAVGRLASASKACSDAVAIYVSRFHLPLGDYQDCDWLPSALDGIASARRSTIGIGCNLFIRGRDPSVAHGDIKGIPKAWLSHKTRNTLWNIAQDNKADADTYEKFFPFLVNEKRLLEAEAKLGARLQEQGLFHMEAANHYLQEVSYNIPLLRSLNQYGGALKNIRLHEVPMMDTRIVEMILMTCPQIEILGVINCELLHVGHLIPLLDLFYWNSKRMAKKPVVLQFYPRTYFGPLNNRLGTHIVSWDPINVNVLTSFFATVFLAVMKAIPMGIELLSERQDFRRFFDLVPMKPGQGAAFLHHIFTWIDSAMSPPSYALLPDIVKDGLEDQVLMSLLQGCDQKMKYRERNEQFKQHTCNRCSNILIRTFFRPEMEIRRPEHWVCRICDLQYALNGEAHHRLIEKRELLNMFLSSSDEIVQSPDQVIDRELQDTVAPLLVNPFARSPALCSVARTEAVRNRQNLPRVLHLIAPERDYAILGASGEAALLDVHNKLQELGGIYMDHPTLTRQTIPTWARLNGKRIRNQSWEYILWKDAVKDSAEHQASRFW</sequence>
<gene>
    <name evidence="1" type="ORF">LY79DRAFT_512308</name>
</gene>
<proteinExistence type="predicted"/>
<protein>
    <submittedName>
        <fullName evidence="1">Uncharacterized protein</fullName>
    </submittedName>
</protein>
<dbReference type="AlphaFoldDB" id="A0AAD8Q2G8"/>
<keyword evidence="2" id="KW-1185">Reference proteome</keyword>
<organism evidence="1 2">
    <name type="scientific">Colletotrichum navitas</name>
    <dbReference type="NCBI Taxonomy" id="681940"/>
    <lineage>
        <taxon>Eukaryota</taxon>
        <taxon>Fungi</taxon>
        <taxon>Dikarya</taxon>
        <taxon>Ascomycota</taxon>
        <taxon>Pezizomycotina</taxon>
        <taxon>Sordariomycetes</taxon>
        <taxon>Hypocreomycetidae</taxon>
        <taxon>Glomerellales</taxon>
        <taxon>Glomerellaceae</taxon>
        <taxon>Colletotrichum</taxon>
        <taxon>Colletotrichum graminicola species complex</taxon>
    </lineage>
</organism>
<evidence type="ECO:0000313" key="1">
    <source>
        <dbReference type="EMBL" id="KAK1594503.1"/>
    </source>
</evidence>
<dbReference type="GeneID" id="85438594"/>
<comment type="caution">
    <text evidence="1">The sequence shown here is derived from an EMBL/GenBank/DDBJ whole genome shotgun (WGS) entry which is preliminary data.</text>
</comment>
<dbReference type="EMBL" id="JAHLJV010000019">
    <property type="protein sequence ID" value="KAK1594503.1"/>
    <property type="molecule type" value="Genomic_DNA"/>
</dbReference>
<reference evidence="1" key="1">
    <citation type="submission" date="2021-06" db="EMBL/GenBank/DDBJ databases">
        <title>Comparative genomics, transcriptomics and evolutionary studies reveal genomic signatures of adaptation to plant cell wall in hemibiotrophic fungi.</title>
        <authorList>
            <consortium name="DOE Joint Genome Institute"/>
            <person name="Baroncelli R."/>
            <person name="Diaz J.F."/>
            <person name="Benocci T."/>
            <person name="Peng M."/>
            <person name="Battaglia E."/>
            <person name="Haridas S."/>
            <person name="Andreopoulos W."/>
            <person name="Labutti K."/>
            <person name="Pangilinan J."/>
            <person name="Floch G.L."/>
            <person name="Makela M.R."/>
            <person name="Henrissat B."/>
            <person name="Grigoriev I.V."/>
            <person name="Crouch J.A."/>
            <person name="De Vries R.P."/>
            <person name="Sukno S.A."/>
            <person name="Thon M.R."/>
        </authorList>
    </citation>
    <scope>NUCLEOTIDE SEQUENCE</scope>
    <source>
        <strain evidence="1">CBS 125086</strain>
    </source>
</reference>
<accession>A0AAD8Q2G8</accession>
<dbReference type="Proteomes" id="UP001230504">
    <property type="component" value="Unassembled WGS sequence"/>
</dbReference>
<dbReference type="RefSeq" id="XP_060415665.1">
    <property type="nucleotide sequence ID" value="XM_060554354.1"/>
</dbReference>
<evidence type="ECO:0000313" key="2">
    <source>
        <dbReference type="Proteomes" id="UP001230504"/>
    </source>
</evidence>